<dbReference type="AlphaFoldDB" id="A0AA92TNF4"/>
<gene>
    <name evidence="1" type="ORF">DWX90_01245</name>
</gene>
<organism evidence="1 2">
    <name type="scientific">Segatella copri</name>
    <dbReference type="NCBI Taxonomy" id="165179"/>
    <lineage>
        <taxon>Bacteria</taxon>
        <taxon>Pseudomonadati</taxon>
        <taxon>Bacteroidota</taxon>
        <taxon>Bacteroidia</taxon>
        <taxon>Bacteroidales</taxon>
        <taxon>Prevotellaceae</taxon>
        <taxon>Segatella</taxon>
    </lineage>
</organism>
<dbReference type="EMBL" id="QRVN01000001">
    <property type="protein sequence ID" value="RGS49096.1"/>
    <property type="molecule type" value="Genomic_DNA"/>
</dbReference>
<name>A0AA92TNF4_9BACT</name>
<proteinExistence type="predicted"/>
<evidence type="ECO:0000313" key="1">
    <source>
        <dbReference type="EMBL" id="RGS49096.1"/>
    </source>
</evidence>
<reference evidence="1 2" key="1">
    <citation type="submission" date="2018-08" db="EMBL/GenBank/DDBJ databases">
        <title>A genome reference for cultivated species of the human gut microbiota.</title>
        <authorList>
            <person name="Zou Y."/>
            <person name="Xue W."/>
            <person name="Luo G."/>
        </authorList>
    </citation>
    <scope>NUCLEOTIDE SEQUENCE [LARGE SCALE GENOMIC DNA]</scope>
    <source>
        <strain evidence="1 2">AF22-1</strain>
    </source>
</reference>
<sequence>MSNKSYRYMELNDFIGEESNNELYFSHQITDQQYVKHHSQEMLDAYNSYLQDNALEDSEESASRYLDEDDSVAMLKMEEENEMEEEATPAIFQSSIEVYEKWKQDVEITNSLLADNTTAAKIALWRYNNPTSDDRHLCAEETDTDDATVEKWWLAIDFVCGSIGGTSFKLASPTLQNMETLISNATIDILG</sequence>
<evidence type="ECO:0000313" key="2">
    <source>
        <dbReference type="Proteomes" id="UP000286113"/>
    </source>
</evidence>
<dbReference type="Proteomes" id="UP000286113">
    <property type="component" value="Unassembled WGS sequence"/>
</dbReference>
<comment type="caution">
    <text evidence="1">The sequence shown here is derived from an EMBL/GenBank/DDBJ whole genome shotgun (WGS) entry which is preliminary data.</text>
</comment>
<protein>
    <submittedName>
        <fullName evidence="1">Uncharacterized protein</fullName>
    </submittedName>
</protein>
<accession>A0AA92TNF4</accession>